<sequence>MSDRLDPRDLFRGQWKALTLRAGAATRADLVGRVLVYLVPLAAGLVAGLSGFAIKSPDAILAGLALLVGGLLAVFAQIAGWRERLTERSRPFGETEESDRESLDEAVTHVLVASFWSVAGLIAVVAGQSTTNEVDGSLTGLSCGIVVAIGLHIAMLFMLVIFKLYDSYLYINRVSDRLSGSVRD</sequence>
<organism evidence="2 3">
    <name type="scientific">Nocardioides aquaticus</name>
    <dbReference type="NCBI Taxonomy" id="160826"/>
    <lineage>
        <taxon>Bacteria</taxon>
        <taxon>Bacillati</taxon>
        <taxon>Actinomycetota</taxon>
        <taxon>Actinomycetes</taxon>
        <taxon>Propionibacteriales</taxon>
        <taxon>Nocardioidaceae</taxon>
        <taxon>Nocardioides</taxon>
    </lineage>
</organism>
<dbReference type="Proteomes" id="UP000679307">
    <property type="component" value="Chromosome"/>
</dbReference>
<keyword evidence="1" id="KW-0812">Transmembrane</keyword>
<dbReference type="RefSeq" id="WP_214056608.1">
    <property type="nucleotide sequence ID" value="NZ_BAAAHS010000305.1"/>
</dbReference>
<feature type="transmembrane region" description="Helical" evidence="1">
    <location>
        <begin position="34"/>
        <end position="54"/>
    </location>
</feature>
<feature type="transmembrane region" description="Helical" evidence="1">
    <location>
        <begin position="60"/>
        <end position="81"/>
    </location>
</feature>
<evidence type="ECO:0000256" key="1">
    <source>
        <dbReference type="SAM" id="Phobius"/>
    </source>
</evidence>
<proteinExistence type="predicted"/>
<keyword evidence="1" id="KW-0472">Membrane</keyword>
<accession>A0ABX8EMZ8</accession>
<name>A0ABX8EMZ8_9ACTN</name>
<reference evidence="2 3" key="1">
    <citation type="submission" date="2021-05" db="EMBL/GenBank/DDBJ databases">
        <title>Complete genome of Nocardioides aquaticus KCTC 9944T isolated from meromictic and hypersaline Ekho Lake, Antarctica.</title>
        <authorList>
            <person name="Hwang K."/>
            <person name="Kim K.M."/>
            <person name="Choe H."/>
        </authorList>
    </citation>
    <scope>NUCLEOTIDE SEQUENCE [LARGE SCALE GENOMIC DNA]</scope>
    <source>
        <strain evidence="2 3">KCTC 9944</strain>
    </source>
</reference>
<evidence type="ECO:0000313" key="3">
    <source>
        <dbReference type="Proteomes" id="UP000679307"/>
    </source>
</evidence>
<keyword evidence="1" id="KW-1133">Transmembrane helix</keyword>
<gene>
    <name evidence="2" type="ORF">ENKNEFLB_03608</name>
</gene>
<evidence type="ECO:0000313" key="2">
    <source>
        <dbReference type="EMBL" id="QVT81200.1"/>
    </source>
</evidence>
<dbReference type="EMBL" id="CP075371">
    <property type="protein sequence ID" value="QVT81200.1"/>
    <property type="molecule type" value="Genomic_DNA"/>
</dbReference>
<evidence type="ECO:0008006" key="4">
    <source>
        <dbReference type="Google" id="ProtNLM"/>
    </source>
</evidence>
<keyword evidence="3" id="KW-1185">Reference proteome</keyword>
<protein>
    <recommendedName>
        <fullName evidence="4">DUF2975 domain-containing protein</fullName>
    </recommendedName>
</protein>
<feature type="transmembrane region" description="Helical" evidence="1">
    <location>
        <begin position="106"/>
        <end position="126"/>
    </location>
</feature>
<feature type="transmembrane region" description="Helical" evidence="1">
    <location>
        <begin position="138"/>
        <end position="162"/>
    </location>
</feature>